<dbReference type="SUPFAM" id="SSF81296">
    <property type="entry name" value="E set domains"/>
    <property type="match status" value="1"/>
</dbReference>
<feature type="domain" description="Moybdenum cofactor oxidoreductase dimerisation" evidence="2">
    <location>
        <begin position="297"/>
        <end position="346"/>
    </location>
</feature>
<dbReference type="AlphaFoldDB" id="A0A1G1Z017"/>
<dbReference type="InterPro" id="IPR036116">
    <property type="entry name" value="FN3_sf"/>
</dbReference>
<dbReference type="GO" id="GO:0030151">
    <property type="term" value="F:molybdenum ion binding"/>
    <property type="evidence" value="ECO:0007669"/>
    <property type="project" value="InterPro"/>
</dbReference>
<dbReference type="InterPro" id="IPR013783">
    <property type="entry name" value="Ig-like_fold"/>
</dbReference>
<dbReference type="InterPro" id="IPR005066">
    <property type="entry name" value="MoCF_OxRdtse_dimer"/>
</dbReference>
<keyword evidence="1" id="KW-0732">Signal</keyword>
<reference evidence="3 4" key="1">
    <citation type="journal article" date="2016" name="Nat. Commun.">
        <title>Thousands of microbial genomes shed light on interconnected biogeochemical processes in an aquifer system.</title>
        <authorList>
            <person name="Anantharaman K."/>
            <person name="Brown C.T."/>
            <person name="Hug L.A."/>
            <person name="Sharon I."/>
            <person name="Castelle C.J."/>
            <person name="Probst A.J."/>
            <person name="Thomas B.C."/>
            <person name="Singh A."/>
            <person name="Wilkins M.J."/>
            <person name="Karaoz U."/>
            <person name="Brodie E.L."/>
            <person name="Williams K.H."/>
            <person name="Hubbard S.S."/>
            <person name="Banfield J.F."/>
        </authorList>
    </citation>
    <scope>NUCLEOTIDE SEQUENCE [LARGE SCALE GENOMIC DNA]</scope>
</reference>
<organism evidence="3 4">
    <name type="scientific">Candidatus Colwellbacteria bacterium RIFCSPHIGHO2_02_FULL_43_15</name>
    <dbReference type="NCBI Taxonomy" id="1797686"/>
    <lineage>
        <taxon>Bacteria</taxon>
        <taxon>Candidatus Colwelliibacteriota</taxon>
    </lineage>
</organism>
<sequence>MKKFISYVGLMALALSLVGTVGINQANAAISGGAVTGVLEADLVVSTANADYNVVFDTDVGGANTATTITVTFPAAYTITAGALGAAAVQSSVGTGSNITANAIDVAVTGVAGDNGAKTIVLTIGATDLSLGAGVSFRILTGVTNPAVAGTSGTFTIMTNAATEAAQAGIAGVLITPAAVANLSCISSGSAGSVFLRWATPAGATAAYTAKYSVATINSNGTFNAATTFAQTWATGDVGVTQQQLVTILNPGTLYFFNLKAGGANASISPISNTVFCTAPTAASGTSGTSDALKPVSTITAPIAGGGIQSGTPYTIKGTSSDTGGSSVKMVEVSIDGGDSWVTATAVTATATGFDWEYVWSTPVVGSYTIKSRATDNVGNIEVPSAGVTATVAVTLPSFTVETGGTPSTGTTPPSTGGSMTNAQIQAQIDTLMAQVLVLLQQLLAQLQAQL</sequence>
<gene>
    <name evidence="3" type="ORF">A3D47_01945</name>
</gene>
<evidence type="ECO:0000256" key="1">
    <source>
        <dbReference type="SAM" id="SignalP"/>
    </source>
</evidence>
<evidence type="ECO:0000259" key="2">
    <source>
        <dbReference type="Pfam" id="PF03404"/>
    </source>
</evidence>
<name>A0A1G1Z017_9BACT</name>
<dbReference type="Proteomes" id="UP000178651">
    <property type="component" value="Unassembled WGS sequence"/>
</dbReference>
<accession>A0A1G1Z017</accession>
<proteinExistence type="predicted"/>
<dbReference type="InterPro" id="IPR014756">
    <property type="entry name" value="Ig_E-set"/>
</dbReference>
<dbReference type="GO" id="GO:0016491">
    <property type="term" value="F:oxidoreductase activity"/>
    <property type="evidence" value="ECO:0007669"/>
    <property type="project" value="InterPro"/>
</dbReference>
<dbReference type="EMBL" id="MHIU01000010">
    <property type="protein sequence ID" value="OGY57983.1"/>
    <property type="molecule type" value="Genomic_DNA"/>
</dbReference>
<protein>
    <recommendedName>
        <fullName evidence="2">Moybdenum cofactor oxidoreductase dimerisation domain-containing protein</fullName>
    </recommendedName>
</protein>
<dbReference type="Gene3D" id="2.60.40.650">
    <property type="match status" value="1"/>
</dbReference>
<evidence type="ECO:0000313" key="4">
    <source>
        <dbReference type="Proteomes" id="UP000178651"/>
    </source>
</evidence>
<evidence type="ECO:0000313" key="3">
    <source>
        <dbReference type="EMBL" id="OGY57983.1"/>
    </source>
</evidence>
<dbReference type="Gene3D" id="2.60.40.10">
    <property type="entry name" value="Immunoglobulins"/>
    <property type="match status" value="1"/>
</dbReference>
<feature type="chain" id="PRO_5009581679" description="Moybdenum cofactor oxidoreductase dimerisation domain-containing protein" evidence="1">
    <location>
        <begin position="29"/>
        <end position="451"/>
    </location>
</feature>
<comment type="caution">
    <text evidence="3">The sequence shown here is derived from an EMBL/GenBank/DDBJ whole genome shotgun (WGS) entry which is preliminary data.</text>
</comment>
<feature type="signal peptide" evidence="1">
    <location>
        <begin position="1"/>
        <end position="28"/>
    </location>
</feature>
<dbReference type="SUPFAM" id="SSF49265">
    <property type="entry name" value="Fibronectin type III"/>
    <property type="match status" value="1"/>
</dbReference>
<dbReference type="Pfam" id="PF03404">
    <property type="entry name" value="Mo-co_dimer"/>
    <property type="match status" value="1"/>
</dbReference>